<organism evidence="2 3">
    <name type="scientific">Defluviimonas salinarum</name>
    <dbReference type="NCBI Taxonomy" id="2992147"/>
    <lineage>
        <taxon>Bacteria</taxon>
        <taxon>Pseudomonadati</taxon>
        <taxon>Pseudomonadota</taxon>
        <taxon>Alphaproteobacteria</taxon>
        <taxon>Rhodobacterales</taxon>
        <taxon>Paracoccaceae</taxon>
        <taxon>Albidovulum</taxon>
    </lineage>
</organism>
<evidence type="ECO:0000256" key="1">
    <source>
        <dbReference type="SAM" id="MobiDB-lite"/>
    </source>
</evidence>
<reference evidence="2 3" key="1">
    <citation type="submission" date="2022-10" db="EMBL/GenBank/DDBJ databases">
        <title>Defluviimonas sp. CAU 1641 isolated from mud.</title>
        <authorList>
            <person name="Kim W."/>
        </authorList>
    </citation>
    <scope>NUCLEOTIDE SEQUENCE [LARGE SCALE GENOMIC DNA]</scope>
    <source>
        <strain evidence="2 3">CAU 1641</strain>
    </source>
</reference>
<name>A0ABT3J867_9RHOB</name>
<evidence type="ECO:0008006" key="4">
    <source>
        <dbReference type="Google" id="ProtNLM"/>
    </source>
</evidence>
<accession>A0ABT3J867</accession>
<proteinExistence type="predicted"/>
<sequence length="99" mass="9789">MLDAILSAAVILSPTAAAGAWIIFSGRMAATGKTSPDVEVPATGSVRHGTLPIETASRREPPVTTGRGLCGRAAPRDVPPDGGADIGPSGCGTSDCGCD</sequence>
<keyword evidence="3" id="KW-1185">Reference proteome</keyword>
<evidence type="ECO:0000313" key="3">
    <source>
        <dbReference type="Proteomes" id="UP001207582"/>
    </source>
</evidence>
<protein>
    <recommendedName>
        <fullName evidence="4">Secreted protein</fullName>
    </recommendedName>
</protein>
<feature type="region of interest" description="Disordered" evidence="1">
    <location>
        <begin position="54"/>
        <end position="99"/>
    </location>
</feature>
<dbReference type="RefSeq" id="WP_264773265.1">
    <property type="nucleotide sequence ID" value="NZ_JAPDOG010000027.1"/>
</dbReference>
<evidence type="ECO:0000313" key="2">
    <source>
        <dbReference type="EMBL" id="MCW3783886.1"/>
    </source>
</evidence>
<dbReference type="EMBL" id="JAPDOG010000027">
    <property type="protein sequence ID" value="MCW3783886.1"/>
    <property type="molecule type" value="Genomic_DNA"/>
</dbReference>
<comment type="caution">
    <text evidence="2">The sequence shown here is derived from an EMBL/GenBank/DDBJ whole genome shotgun (WGS) entry which is preliminary data.</text>
</comment>
<dbReference type="Proteomes" id="UP001207582">
    <property type="component" value="Unassembled WGS sequence"/>
</dbReference>
<gene>
    <name evidence="2" type="ORF">OM960_20340</name>
</gene>